<dbReference type="PROSITE" id="PS50206">
    <property type="entry name" value="RHODANESE_3"/>
    <property type="match status" value="1"/>
</dbReference>
<proteinExistence type="predicted"/>
<dbReference type="InterPro" id="IPR036873">
    <property type="entry name" value="Rhodanese-like_dom_sf"/>
</dbReference>
<dbReference type="PANTHER" id="PTHR43031:SF16">
    <property type="entry name" value="OXIDOREDUCTASE"/>
    <property type="match status" value="1"/>
</dbReference>
<dbReference type="PANTHER" id="PTHR43031">
    <property type="entry name" value="FAD-DEPENDENT OXIDOREDUCTASE"/>
    <property type="match status" value="1"/>
</dbReference>
<dbReference type="CDD" id="cd00158">
    <property type="entry name" value="RHOD"/>
    <property type="match status" value="1"/>
</dbReference>
<keyword evidence="3" id="KW-1185">Reference proteome</keyword>
<organism evidence="2 3">
    <name type="scientific">Propionigenium maris DSM 9537</name>
    <dbReference type="NCBI Taxonomy" id="1123000"/>
    <lineage>
        <taxon>Bacteria</taxon>
        <taxon>Fusobacteriati</taxon>
        <taxon>Fusobacteriota</taxon>
        <taxon>Fusobacteriia</taxon>
        <taxon>Fusobacteriales</taxon>
        <taxon>Fusobacteriaceae</taxon>
        <taxon>Propionigenium</taxon>
    </lineage>
</organism>
<gene>
    <name evidence="2" type="ORF">PM10SUCC1_14310</name>
</gene>
<accession>A0A9W6GLT0</accession>
<dbReference type="SMART" id="SM00450">
    <property type="entry name" value="RHOD"/>
    <property type="match status" value="1"/>
</dbReference>
<dbReference type="SUPFAM" id="SSF52821">
    <property type="entry name" value="Rhodanese/Cell cycle control phosphatase"/>
    <property type="match status" value="1"/>
</dbReference>
<evidence type="ECO:0000313" key="3">
    <source>
        <dbReference type="Proteomes" id="UP001144471"/>
    </source>
</evidence>
<feature type="domain" description="Rhodanese" evidence="1">
    <location>
        <begin position="5"/>
        <end position="92"/>
    </location>
</feature>
<sequence>MELIGETDIVVLDVRTPDEIAKVESLVEDAVNINFYENFEEEVDKLNREDDYLVVCSGGIRSRKACSIMEEKGFKTLYSLKGGMDSFKECNT</sequence>
<evidence type="ECO:0000313" key="2">
    <source>
        <dbReference type="EMBL" id="GLI55917.1"/>
    </source>
</evidence>
<dbReference type="Proteomes" id="UP001144471">
    <property type="component" value="Unassembled WGS sequence"/>
</dbReference>
<protein>
    <submittedName>
        <fullName evidence="2">Rhodanese</fullName>
    </submittedName>
</protein>
<comment type="caution">
    <text evidence="2">The sequence shown here is derived from an EMBL/GenBank/DDBJ whole genome shotgun (WGS) entry which is preliminary data.</text>
</comment>
<evidence type="ECO:0000259" key="1">
    <source>
        <dbReference type="PROSITE" id="PS50206"/>
    </source>
</evidence>
<dbReference type="Pfam" id="PF00581">
    <property type="entry name" value="Rhodanese"/>
    <property type="match status" value="1"/>
</dbReference>
<dbReference type="InterPro" id="IPR050229">
    <property type="entry name" value="GlpE_sulfurtransferase"/>
</dbReference>
<reference evidence="2" key="1">
    <citation type="submission" date="2022-12" db="EMBL/GenBank/DDBJ databases">
        <title>Reference genome sequencing for broad-spectrum identification of bacterial and archaeal isolates by mass spectrometry.</title>
        <authorList>
            <person name="Sekiguchi Y."/>
            <person name="Tourlousse D.M."/>
        </authorList>
    </citation>
    <scope>NUCLEOTIDE SEQUENCE</scope>
    <source>
        <strain evidence="2">10succ1</strain>
    </source>
</reference>
<dbReference type="EMBL" id="BSDY01000005">
    <property type="protein sequence ID" value="GLI55917.1"/>
    <property type="molecule type" value="Genomic_DNA"/>
</dbReference>
<name>A0A9W6GLT0_9FUSO</name>
<dbReference type="Gene3D" id="3.40.250.10">
    <property type="entry name" value="Rhodanese-like domain"/>
    <property type="match status" value="1"/>
</dbReference>
<dbReference type="AlphaFoldDB" id="A0A9W6GLT0"/>
<dbReference type="InterPro" id="IPR001763">
    <property type="entry name" value="Rhodanese-like_dom"/>
</dbReference>